<evidence type="ECO:0000313" key="12">
    <source>
        <dbReference type="Proteomes" id="UP000191931"/>
    </source>
</evidence>
<dbReference type="Gene3D" id="1.10.287.130">
    <property type="match status" value="1"/>
</dbReference>
<dbReference type="AlphaFoldDB" id="A0A1W1HJB8"/>
<dbReference type="SUPFAM" id="SSF47384">
    <property type="entry name" value="Homodimeric domain of signal transducing histidine kinase"/>
    <property type="match status" value="1"/>
</dbReference>
<evidence type="ECO:0000256" key="1">
    <source>
        <dbReference type="ARBA" id="ARBA00000085"/>
    </source>
</evidence>
<dbReference type="Proteomes" id="UP000191931">
    <property type="component" value="Unassembled WGS sequence"/>
</dbReference>
<keyword evidence="3" id="KW-0597">Phosphoprotein</keyword>
<dbReference type="PRINTS" id="PR00344">
    <property type="entry name" value="BCTRLSENSOR"/>
</dbReference>
<dbReference type="InterPro" id="IPR036097">
    <property type="entry name" value="HisK_dim/P_sf"/>
</dbReference>
<keyword evidence="12" id="KW-1185">Reference proteome</keyword>
<keyword evidence="8" id="KW-0902">Two-component regulatory system</keyword>
<dbReference type="SMART" id="SM00388">
    <property type="entry name" value="HisKA"/>
    <property type="match status" value="1"/>
</dbReference>
<dbReference type="PANTHER" id="PTHR43065:SF10">
    <property type="entry name" value="PEROXIDE STRESS-ACTIVATED HISTIDINE KINASE MAK3"/>
    <property type="match status" value="1"/>
</dbReference>
<proteinExistence type="predicted"/>
<keyword evidence="4" id="KW-0808">Transferase</keyword>
<dbReference type="InterPro" id="IPR003661">
    <property type="entry name" value="HisK_dim/P_dom"/>
</dbReference>
<evidence type="ECO:0000256" key="2">
    <source>
        <dbReference type="ARBA" id="ARBA00012438"/>
    </source>
</evidence>
<evidence type="ECO:0000256" key="5">
    <source>
        <dbReference type="ARBA" id="ARBA00022741"/>
    </source>
</evidence>
<dbReference type="InterPro" id="IPR036890">
    <property type="entry name" value="HATPase_C_sf"/>
</dbReference>
<evidence type="ECO:0000256" key="3">
    <source>
        <dbReference type="ARBA" id="ARBA00022553"/>
    </source>
</evidence>
<dbReference type="InterPro" id="IPR005467">
    <property type="entry name" value="His_kinase_dom"/>
</dbReference>
<dbReference type="SUPFAM" id="SSF55874">
    <property type="entry name" value="ATPase domain of HSP90 chaperone/DNA topoisomerase II/histidine kinase"/>
    <property type="match status" value="1"/>
</dbReference>
<keyword evidence="9" id="KW-1133">Transmembrane helix</keyword>
<reference evidence="11 12" key="1">
    <citation type="submission" date="2017-03" db="EMBL/GenBank/DDBJ databases">
        <authorList>
            <person name="Afonso C.L."/>
            <person name="Miller P.J."/>
            <person name="Scott M.A."/>
            <person name="Spackman E."/>
            <person name="Goraichik I."/>
            <person name="Dimitrov K.M."/>
            <person name="Suarez D.L."/>
            <person name="Swayne D.E."/>
        </authorList>
    </citation>
    <scope>NUCLEOTIDE SEQUENCE [LARGE SCALE GENOMIC DNA]</scope>
    <source>
        <strain evidence="11">PRJEB14757</strain>
    </source>
</reference>
<dbReference type="STRING" id="1246637.MTBBW1_750057"/>
<dbReference type="GO" id="GO:0005524">
    <property type="term" value="F:ATP binding"/>
    <property type="evidence" value="ECO:0007669"/>
    <property type="project" value="UniProtKB-KW"/>
</dbReference>
<name>A0A1W1HJB8_9BACT</name>
<dbReference type="PROSITE" id="PS50109">
    <property type="entry name" value="HIS_KIN"/>
    <property type="match status" value="1"/>
</dbReference>
<dbReference type="GO" id="GO:0000155">
    <property type="term" value="F:phosphorelay sensor kinase activity"/>
    <property type="evidence" value="ECO:0007669"/>
    <property type="project" value="InterPro"/>
</dbReference>
<evidence type="ECO:0000256" key="6">
    <source>
        <dbReference type="ARBA" id="ARBA00022777"/>
    </source>
</evidence>
<feature type="transmembrane region" description="Helical" evidence="9">
    <location>
        <begin position="187"/>
        <end position="207"/>
    </location>
</feature>
<keyword evidence="7" id="KW-0067">ATP-binding</keyword>
<feature type="domain" description="Histidine kinase" evidence="10">
    <location>
        <begin position="278"/>
        <end position="490"/>
    </location>
</feature>
<evidence type="ECO:0000256" key="8">
    <source>
        <dbReference type="ARBA" id="ARBA00023012"/>
    </source>
</evidence>
<gene>
    <name evidence="11" type="ORF">MTBBW1_750057</name>
</gene>
<dbReference type="EMBL" id="FWEV01000320">
    <property type="protein sequence ID" value="SLM32536.1"/>
    <property type="molecule type" value="Genomic_DNA"/>
</dbReference>
<dbReference type="InterPro" id="IPR003594">
    <property type="entry name" value="HATPase_dom"/>
</dbReference>
<dbReference type="SMART" id="SM00387">
    <property type="entry name" value="HATPase_c"/>
    <property type="match status" value="1"/>
</dbReference>
<dbReference type="EC" id="2.7.13.3" evidence="2"/>
<organism evidence="11 12">
    <name type="scientific">Desulfamplus magnetovallimortis</name>
    <dbReference type="NCBI Taxonomy" id="1246637"/>
    <lineage>
        <taxon>Bacteria</taxon>
        <taxon>Pseudomonadati</taxon>
        <taxon>Thermodesulfobacteriota</taxon>
        <taxon>Desulfobacteria</taxon>
        <taxon>Desulfobacterales</taxon>
        <taxon>Desulfobacteraceae</taxon>
        <taxon>Desulfamplus</taxon>
    </lineage>
</organism>
<evidence type="ECO:0000256" key="4">
    <source>
        <dbReference type="ARBA" id="ARBA00022679"/>
    </source>
</evidence>
<evidence type="ECO:0000313" key="11">
    <source>
        <dbReference type="EMBL" id="SLM32536.1"/>
    </source>
</evidence>
<evidence type="ECO:0000256" key="9">
    <source>
        <dbReference type="SAM" id="Phobius"/>
    </source>
</evidence>
<sequence>MSIFSGHMSLKERVYLVNAILLCITLTGAVLMVWYTYKIEAIFKNVISRNVVIFQSAEALSISLVNQKGFVSYYLLDNNPDWIVQLKTYRNRFNEHLVMVKSLITDSWETDKIAEIESKYRQYTSERDKVISFYASGDQKNGVALHQQVRQSFFDILELCEEFKGFHKDKIQDAIEISRNQANRLRYIALLGVISVIMLSLLVNFIFARHILEPIRKLALQADIKGGIGNSINEVDALKRSVMGLIENAEQTHIELKRSQESLMQSEKMALVGKLAAGTAHSIRNPLTSVKMRLFSLNRTCAFTESQREDFNVISTEIMQIKRIVENFLEFARPPKLVVRRMSPSTVVDSAVTLLGQRLKSYQVIVKIVRSSPLAETLIDPEQLKEVIVNIMINACEAMYKGGLIMIYEEERYVEPLKKVDVIRITDNGSGIPESIRERIFDPFFTTRENGTGLGLSIAFNIINEHGGWLDLTSEEGTGSSFVITLPVSG</sequence>
<protein>
    <recommendedName>
        <fullName evidence="2">histidine kinase</fullName>
        <ecNumber evidence="2">2.7.13.3</ecNumber>
    </recommendedName>
</protein>
<keyword evidence="9" id="KW-0472">Membrane</keyword>
<keyword evidence="5" id="KW-0547">Nucleotide-binding</keyword>
<keyword evidence="6 11" id="KW-0418">Kinase</keyword>
<dbReference type="Pfam" id="PF02518">
    <property type="entry name" value="HATPase_c"/>
    <property type="match status" value="1"/>
</dbReference>
<dbReference type="RefSeq" id="WP_245809318.1">
    <property type="nucleotide sequence ID" value="NZ_LT828543.1"/>
</dbReference>
<evidence type="ECO:0000259" key="10">
    <source>
        <dbReference type="PROSITE" id="PS50109"/>
    </source>
</evidence>
<comment type="catalytic activity">
    <reaction evidence="1">
        <text>ATP + protein L-histidine = ADP + protein N-phospho-L-histidine.</text>
        <dbReference type="EC" id="2.7.13.3"/>
    </reaction>
</comment>
<feature type="transmembrane region" description="Helical" evidence="9">
    <location>
        <begin position="15"/>
        <end position="37"/>
    </location>
</feature>
<dbReference type="InterPro" id="IPR004358">
    <property type="entry name" value="Sig_transdc_His_kin-like_C"/>
</dbReference>
<accession>A0A1W1HJB8</accession>
<dbReference type="CDD" id="cd00082">
    <property type="entry name" value="HisKA"/>
    <property type="match status" value="1"/>
</dbReference>
<keyword evidence="9" id="KW-0812">Transmembrane</keyword>
<evidence type="ECO:0000256" key="7">
    <source>
        <dbReference type="ARBA" id="ARBA00022840"/>
    </source>
</evidence>
<dbReference type="Pfam" id="PF00512">
    <property type="entry name" value="HisKA"/>
    <property type="match status" value="1"/>
</dbReference>
<dbReference type="Gene3D" id="3.30.565.10">
    <property type="entry name" value="Histidine kinase-like ATPase, C-terminal domain"/>
    <property type="match status" value="1"/>
</dbReference>
<dbReference type="PANTHER" id="PTHR43065">
    <property type="entry name" value="SENSOR HISTIDINE KINASE"/>
    <property type="match status" value="1"/>
</dbReference>